<reference evidence="1 2" key="1">
    <citation type="journal article" date="2023" name="Hortic Res">
        <title>Pangenome of water caltrop reveals structural variations and asymmetric subgenome divergence after allopolyploidization.</title>
        <authorList>
            <person name="Zhang X."/>
            <person name="Chen Y."/>
            <person name="Wang L."/>
            <person name="Yuan Y."/>
            <person name="Fang M."/>
            <person name="Shi L."/>
            <person name="Lu R."/>
            <person name="Comes H.P."/>
            <person name="Ma Y."/>
            <person name="Chen Y."/>
            <person name="Huang G."/>
            <person name="Zhou Y."/>
            <person name="Zheng Z."/>
            <person name="Qiu Y."/>
        </authorList>
    </citation>
    <scope>NUCLEOTIDE SEQUENCE [LARGE SCALE GENOMIC DNA]</scope>
    <source>
        <strain evidence="1">F231</strain>
    </source>
</reference>
<evidence type="ECO:0000313" key="2">
    <source>
        <dbReference type="Proteomes" id="UP001346149"/>
    </source>
</evidence>
<organism evidence="1 2">
    <name type="scientific">Trapa natans</name>
    <name type="common">Water chestnut</name>
    <dbReference type="NCBI Taxonomy" id="22666"/>
    <lineage>
        <taxon>Eukaryota</taxon>
        <taxon>Viridiplantae</taxon>
        <taxon>Streptophyta</taxon>
        <taxon>Embryophyta</taxon>
        <taxon>Tracheophyta</taxon>
        <taxon>Spermatophyta</taxon>
        <taxon>Magnoliopsida</taxon>
        <taxon>eudicotyledons</taxon>
        <taxon>Gunneridae</taxon>
        <taxon>Pentapetalae</taxon>
        <taxon>rosids</taxon>
        <taxon>malvids</taxon>
        <taxon>Myrtales</taxon>
        <taxon>Lythraceae</taxon>
        <taxon>Trapa</taxon>
    </lineage>
</organism>
<accession>A0AAN7RF89</accession>
<dbReference type="EMBL" id="JAXQNO010000006">
    <property type="protein sequence ID" value="KAK4796771.1"/>
    <property type="molecule type" value="Genomic_DNA"/>
</dbReference>
<keyword evidence="2" id="KW-1185">Reference proteome</keyword>
<comment type="caution">
    <text evidence="1">The sequence shown here is derived from an EMBL/GenBank/DDBJ whole genome shotgun (WGS) entry which is preliminary data.</text>
</comment>
<gene>
    <name evidence="1" type="ORF">SAY86_029097</name>
</gene>
<protein>
    <submittedName>
        <fullName evidence="1">Uncharacterized protein</fullName>
    </submittedName>
</protein>
<evidence type="ECO:0000313" key="1">
    <source>
        <dbReference type="EMBL" id="KAK4796771.1"/>
    </source>
</evidence>
<dbReference type="AlphaFoldDB" id="A0AAN7RF89"/>
<name>A0AAN7RF89_TRANT</name>
<sequence>MAVVAVGGVATKVDAPELLGASQGCASVMEVARDVRWRAAQGVLRASQGSAYLTVVAEGASTLGAQRVLREVPCSERLVVGISGAHVQVAQRELKVAHPSARLREEANGALSMAASVQGWLCLVRTWNIDVQERSYLRSQSDSKQYCSNSSKLPVEEGFHSCS</sequence>
<proteinExistence type="predicted"/>
<dbReference type="Proteomes" id="UP001346149">
    <property type="component" value="Unassembled WGS sequence"/>
</dbReference>